<dbReference type="PRINTS" id="PR00368">
    <property type="entry name" value="FADPNR"/>
</dbReference>
<dbReference type="Gene3D" id="3.50.50.60">
    <property type="entry name" value="FAD/NAD(P)-binding domain"/>
    <property type="match status" value="2"/>
</dbReference>
<dbReference type="InterPro" id="IPR036188">
    <property type="entry name" value="FAD/NAD-bd_sf"/>
</dbReference>
<organism evidence="6 7">
    <name type="scientific">Mycobacterium yunnanensis</name>
    <dbReference type="NCBI Taxonomy" id="368477"/>
    <lineage>
        <taxon>Bacteria</taxon>
        <taxon>Bacillati</taxon>
        <taxon>Actinomycetota</taxon>
        <taxon>Actinomycetes</taxon>
        <taxon>Mycobacteriales</taxon>
        <taxon>Mycobacteriaceae</taxon>
        <taxon>Mycobacterium</taxon>
    </lineage>
</organism>
<evidence type="ECO:0000259" key="5">
    <source>
        <dbReference type="Pfam" id="PF07992"/>
    </source>
</evidence>
<dbReference type="SUPFAM" id="SSF55424">
    <property type="entry name" value="FAD/NAD-linked reductases, dimerisation (C-terminal) domain"/>
    <property type="match status" value="1"/>
</dbReference>
<dbReference type="Proteomes" id="UP001141629">
    <property type="component" value="Unassembled WGS sequence"/>
</dbReference>
<dbReference type="PANTHER" id="PTHR43557">
    <property type="entry name" value="APOPTOSIS-INDUCING FACTOR 1"/>
    <property type="match status" value="1"/>
</dbReference>
<dbReference type="GO" id="GO:0005737">
    <property type="term" value="C:cytoplasm"/>
    <property type="evidence" value="ECO:0007669"/>
    <property type="project" value="TreeGrafter"/>
</dbReference>
<evidence type="ECO:0000256" key="3">
    <source>
        <dbReference type="ARBA" id="ARBA00022827"/>
    </source>
</evidence>
<dbReference type="InterPro" id="IPR023753">
    <property type="entry name" value="FAD/NAD-binding_dom"/>
</dbReference>
<evidence type="ECO:0000256" key="4">
    <source>
        <dbReference type="ARBA" id="ARBA00023002"/>
    </source>
</evidence>
<dbReference type="AlphaFoldDB" id="A0A9X3BTM3"/>
<reference evidence="6" key="1">
    <citation type="submission" date="2020-07" db="EMBL/GenBank/DDBJ databases">
        <authorList>
            <person name="Pettersson B.M.F."/>
            <person name="Behra P.R.K."/>
            <person name="Ramesh M."/>
            <person name="Das S."/>
            <person name="Dasgupta S."/>
            <person name="Kirsebom L.A."/>
        </authorList>
    </citation>
    <scope>NUCLEOTIDE SEQUENCE</scope>
    <source>
        <strain evidence="6">DSM 44838</strain>
    </source>
</reference>
<gene>
    <name evidence="6" type="ORF">H7K45_12075</name>
</gene>
<reference evidence="6" key="2">
    <citation type="journal article" date="2022" name="BMC Genomics">
        <title>Comparative genome analysis of mycobacteria focusing on tRNA and non-coding RNA.</title>
        <authorList>
            <person name="Behra P.R.K."/>
            <person name="Pettersson B.M.F."/>
            <person name="Ramesh M."/>
            <person name="Das S."/>
            <person name="Dasgupta S."/>
            <person name="Kirsebom L.A."/>
        </authorList>
    </citation>
    <scope>NUCLEOTIDE SEQUENCE</scope>
    <source>
        <strain evidence="6">DSM 44838</strain>
    </source>
</reference>
<dbReference type="InterPro" id="IPR016156">
    <property type="entry name" value="FAD/NAD-linked_Rdtase_dimer_sf"/>
</dbReference>
<dbReference type="EMBL" id="JACKVK010000008">
    <property type="protein sequence ID" value="MCV7421280.1"/>
    <property type="molecule type" value="Genomic_DNA"/>
</dbReference>
<evidence type="ECO:0000256" key="2">
    <source>
        <dbReference type="ARBA" id="ARBA00022630"/>
    </source>
</evidence>
<keyword evidence="4" id="KW-0560">Oxidoreductase</keyword>
<dbReference type="PRINTS" id="PR00469">
    <property type="entry name" value="PNDRDTASEII"/>
</dbReference>
<keyword evidence="3" id="KW-0274">FAD</keyword>
<name>A0A9X3BTM3_9MYCO</name>
<sequence length="387" mass="40223">MTTAGLIIIGSGPAGISAVESYRRHGGAGPVLVCSADPDLPYERPPLSKDFLRGDTDDVALHPPEWFVEHDVDLRHGRPATAVDVDAHTVTVDGQPIPYESLVLACGAAPSGLPVPGGERALSLRSLADAHRLREAASGATSAVVVGAGFIGCEAAASLAMRGLAVTLVAPDAVPQEKRLGAEAGRRLRDLVTSTGVRYVGNAKVTSITDAGVVLDDGVTVDCDVVLAATGVTPHAELASAAGLDVEDGRIVVGADMRTSAADVYAAGDVSFAFNTAVGRHIAVEHWQDAMDHGEIAGAQAAGARDTWHAVPGFWSTIGEATVKYHAWGDGFDASRVVDHDDGFTVWYETDGVAVGVLTCNADDDYDLGEGLIASRRPAPPRRRRTN</sequence>
<dbReference type="PANTHER" id="PTHR43557:SF2">
    <property type="entry name" value="RIESKE DOMAIN-CONTAINING PROTEIN-RELATED"/>
    <property type="match status" value="1"/>
</dbReference>
<dbReference type="Gene3D" id="3.30.390.30">
    <property type="match status" value="1"/>
</dbReference>
<protein>
    <submittedName>
        <fullName evidence="6">NAD(P)/FAD-dependent oxidoreductase</fullName>
    </submittedName>
</protein>
<evidence type="ECO:0000313" key="7">
    <source>
        <dbReference type="Proteomes" id="UP001141629"/>
    </source>
</evidence>
<feature type="domain" description="FAD/NAD(P)-binding" evidence="5">
    <location>
        <begin position="6"/>
        <end position="294"/>
    </location>
</feature>
<evidence type="ECO:0000256" key="1">
    <source>
        <dbReference type="ARBA" id="ARBA00001974"/>
    </source>
</evidence>
<comment type="cofactor">
    <cofactor evidence="1">
        <name>FAD</name>
        <dbReference type="ChEBI" id="CHEBI:57692"/>
    </cofactor>
</comment>
<dbReference type="SUPFAM" id="SSF51905">
    <property type="entry name" value="FAD/NAD(P)-binding domain"/>
    <property type="match status" value="2"/>
</dbReference>
<dbReference type="RefSeq" id="WP_263996054.1">
    <property type="nucleotide sequence ID" value="NZ_JACKVK010000008.1"/>
</dbReference>
<dbReference type="Pfam" id="PF07992">
    <property type="entry name" value="Pyr_redox_2"/>
    <property type="match status" value="1"/>
</dbReference>
<proteinExistence type="predicted"/>
<keyword evidence="2" id="KW-0285">Flavoprotein</keyword>
<dbReference type="GO" id="GO:0016651">
    <property type="term" value="F:oxidoreductase activity, acting on NAD(P)H"/>
    <property type="evidence" value="ECO:0007669"/>
    <property type="project" value="TreeGrafter"/>
</dbReference>
<comment type="caution">
    <text evidence="6">The sequence shown here is derived from an EMBL/GenBank/DDBJ whole genome shotgun (WGS) entry which is preliminary data.</text>
</comment>
<evidence type="ECO:0000313" key="6">
    <source>
        <dbReference type="EMBL" id="MCV7421280.1"/>
    </source>
</evidence>
<accession>A0A9X3BTM3</accession>
<keyword evidence="7" id="KW-1185">Reference proteome</keyword>
<dbReference type="InterPro" id="IPR050446">
    <property type="entry name" value="FAD-oxidoreductase/Apoptosis"/>
</dbReference>